<evidence type="ECO:0000313" key="2">
    <source>
        <dbReference type="EMBL" id="RDX93030.1"/>
    </source>
</evidence>
<feature type="non-terminal residue" evidence="2">
    <location>
        <position position="1"/>
    </location>
</feature>
<name>A0A371GR66_MUCPR</name>
<keyword evidence="3" id="KW-1185">Reference proteome</keyword>
<dbReference type="InterPro" id="IPR056647">
    <property type="entry name" value="DUF7745"/>
</dbReference>
<dbReference type="PANTHER" id="PTHR48201:SF12">
    <property type="entry name" value="AMINOTRANSFERASE-LIKE PLANT MOBILE DOMAIN-CONTAINING PROTEIN"/>
    <property type="match status" value="1"/>
</dbReference>
<dbReference type="Pfam" id="PF24924">
    <property type="entry name" value="DUF7745"/>
    <property type="match status" value="2"/>
</dbReference>
<protein>
    <recommendedName>
        <fullName evidence="1">DUF7745 domain-containing protein</fullName>
    </recommendedName>
</protein>
<dbReference type="Proteomes" id="UP000257109">
    <property type="component" value="Unassembled WGS sequence"/>
</dbReference>
<comment type="caution">
    <text evidence="2">The sequence shown here is derived from an EMBL/GenBank/DDBJ whole genome shotgun (WGS) entry which is preliminary data.</text>
</comment>
<proteinExistence type="predicted"/>
<organism evidence="2 3">
    <name type="scientific">Mucuna pruriens</name>
    <name type="common">Velvet bean</name>
    <name type="synonym">Dolichos pruriens</name>
    <dbReference type="NCBI Taxonomy" id="157652"/>
    <lineage>
        <taxon>Eukaryota</taxon>
        <taxon>Viridiplantae</taxon>
        <taxon>Streptophyta</taxon>
        <taxon>Embryophyta</taxon>
        <taxon>Tracheophyta</taxon>
        <taxon>Spermatophyta</taxon>
        <taxon>Magnoliopsida</taxon>
        <taxon>eudicotyledons</taxon>
        <taxon>Gunneridae</taxon>
        <taxon>Pentapetalae</taxon>
        <taxon>rosids</taxon>
        <taxon>fabids</taxon>
        <taxon>Fabales</taxon>
        <taxon>Fabaceae</taxon>
        <taxon>Papilionoideae</taxon>
        <taxon>50 kb inversion clade</taxon>
        <taxon>NPAAA clade</taxon>
        <taxon>indigoferoid/millettioid clade</taxon>
        <taxon>Phaseoleae</taxon>
        <taxon>Mucuna</taxon>
    </lineage>
</organism>
<sequence>MHNISILIDPNIQSLRHWGGQLKGQWRRAFERKYGNLLGLVNIEVQPAALSALTQYYDLPLKCFTFRDFQLTPTLEEYERLIGIPYDKSPPYLFKGNYPSWASLARVLKAEEKSEWSGRDPKSCLGRKAPAASRGRRLAGLCRHQEDEVPHRRPLFELCQALDEGMIDCTPGRGHREINLVVPQWNERGDMINCYGGFPNVPLMGTQGAINCNPELTLYQAGYPMVLPPSEEAMMLFILHGGRALEEDSSSLEKDHQKGPRVGTTELRSLVQLQVLAVAQKRKWKELDSREGRESQETPEVERWFRIAA</sequence>
<evidence type="ECO:0000259" key="1">
    <source>
        <dbReference type="Pfam" id="PF24924"/>
    </source>
</evidence>
<feature type="domain" description="DUF7745" evidence="1">
    <location>
        <begin position="15"/>
        <end position="112"/>
    </location>
</feature>
<dbReference type="AlphaFoldDB" id="A0A371GR66"/>
<accession>A0A371GR66</accession>
<dbReference type="EMBL" id="QJKJ01004714">
    <property type="protein sequence ID" value="RDX93030.1"/>
    <property type="molecule type" value="Genomic_DNA"/>
</dbReference>
<feature type="domain" description="DUF7745" evidence="1">
    <location>
        <begin position="183"/>
        <end position="244"/>
    </location>
</feature>
<dbReference type="PANTHER" id="PTHR48201">
    <property type="entry name" value="PROTEIN, PUTATIVE-RELATED"/>
    <property type="match status" value="1"/>
</dbReference>
<reference evidence="2" key="1">
    <citation type="submission" date="2018-05" db="EMBL/GenBank/DDBJ databases">
        <title>Draft genome of Mucuna pruriens seed.</title>
        <authorList>
            <person name="Nnadi N.E."/>
            <person name="Vos R."/>
            <person name="Hasami M.H."/>
            <person name="Devisetty U.K."/>
            <person name="Aguiy J.C."/>
        </authorList>
    </citation>
    <scope>NUCLEOTIDE SEQUENCE [LARGE SCALE GENOMIC DNA]</scope>
    <source>
        <strain evidence="2">JCA_2017</strain>
    </source>
</reference>
<gene>
    <name evidence="2" type="ORF">CR513_24763</name>
</gene>
<evidence type="ECO:0000313" key="3">
    <source>
        <dbReference type="Proteomes" id="UP000257109"/>
    </source>
</evidence>